<keyword evidence="1" id="KW-0812">Transmembrane</keyword>
<feature type="non-terminal residue" evidence="2">
    <location>
        <position position="193"/>
    </location>
</feature>
<reference evidence="2" key="1">
    <citation type="submission" date="2018-05" db="EMBL/GenBank/DDBJ databases">
        <authorList>
            <person name="Lanie J.A."/>
            <person name="Ng W.-L."/>
            <person name="Kazmierczak K.M."/>
            <person name="Andrzejewski T.M."/>
            <person name="Davidsen T.M."/>
            <person name="Wayne K.J."/>
            <person name="Tettelin H."/>
            <person name="Glass J.I."/>
            <person name="Rusch D."/>
            <person name="Podicherti R."/>
            <person name="Tsui H.-C.T."/>
            <person name="Winkler M.E."/>
        </authorList>
    </citation>
    <scope>NUCLEOTIDE SEQUENCE</scope>
</reference>
<sequence length="193" mass="21860">MAKKIDIAYSYDRERGHAGLSAELKISDPKFIGKEATFVIERHVEVKDSRPVNDSTEMFKHKFTVRSGVETVIIPPHVLEERPYAYNGSDIKIRCFGKLTINDKLIRKDTSTEKNLPSVSLKKPRVNNNTSELIEPKDVFSFVKNLMAIPTQNKLATFGLLIVGLVVIVVNMMIGIHDQFSPEYATYLYSQVD</sequence>
<keyword evidence="1" id="KW-1133">Transmembrane helix</keyword>
<feature type="transmembrane region" description="Helical" evidence="1">
    <location>
        <begin position="155"/>
        <end position="176"/>
    </location>
</feature>
<dbReference type="AlphaFoldDB" id="A0A382I4F1"/>
<organism evidence="2">
    <name type="scientific">marine metagenome</name>
    <dbReference type="NCBI Taxonomy" id="408172"/>
    <lineage>
        <taxon>unclassified sequences</taxon>
        <taxon>metagenomes</taxon>
        <taxon>ecological metagenomes</taxon>
    </lineage>
</organism>
<protein>
    <submittedName>
        <fullName evidence="2">Uncharacterized protein</fullName>
    </submittedName>
</protein>
<keyword evidence="1" id="KW-0472">Membrane</keyword>
<name>A0A382I4F1_9ZZZZ</name>
<accession>A0A382I4F1</accession>
<evidence type="ECO:0000256" key="1">
    <source>
        <dbReference type="SAM" id="Phobius"/>
    </source>
</evidence>
<evidence type="ECO:0000313" key="2">
    <source>
        <dbReference type="EMBL" id="SVB93723.1"/>
    </source>
</evidence>
<gene>
    <name evidence="2" type="ORF">METZ01_LOCUS246577</name>
</gene>
<proteinExistence type="predicted"/>
<dbReference type="EMBL" id="UINC01064757">
    <property type="protein sequence ID" value="SVB93723.1"/>
    <property type="molecule type" value="Genomic_DNA"/>
</dbReference>